<dbReference type="PANTHER" id="PTHR11895">
    <property type="entry name" value="TRANSAMIDASE"/>
    <property type="match status" value="1"/>
</dbReference>
<dbReference type="Pfam" id="PF01425">
    <property type="entry name" value="Amidase"/>
    <property type="match status" value="1"/>
</dbReference>
<keyword evidence="3" id="KW-0808">Transferase</keyword>
<feature type="domain" description="Amidase" evidence="2">
    <location>
        <begin position="136"/>
        <end position="550"/>
    </location>
</feature>
<evidence type="ECO:0000256" key="1">
    <source>
        <dbReference type="ARBA" id="ARBA00009199"/>
    </source>
</evidence>
<organism evidence="3 4">
    <name type="scientific">Rhizophagus irregularis (strain DAOM 197198w)</name>
    <name type="common">Glomus intraradices</name>
    <dbReference type="NCBI Taxonomy" id="1432141"/>
    <lineage>
        <taxon>Eukaryota</taxon>
        <taxon>Fungi</taxon>
        <taxon>Fungi incertae sedis</taxon>
        <taxon>Mucoromycota</taxon>
        <taxon>Glomeromycotina</taxon>
        <taxon>Glomeromycetes</taxon>
        <taxon>Glomerales</taxon>
        <taxon>Glomeraceae</taxon>
        <taxon>Rhizophagus</taxon>
    </lineage>
</organism>
<protein>
    <submittedName>
        <fullName evidence="3">Glutamyl-tRNA(Gln) amidotransferase subunit HER2</fullName>
    </submittedName>
</protein>
<dbReference type="InterPro" id="IPR020556">
    <property type="entry name" value="Amidase_CS"/>
</dbReference>
<dbReference type="EMBL" id="JEMT01022599">
    <property type="protein sequence ID" value="EXX65024.1"/>
    <property type="molecule type" value="Genomic_DNA"/>
</dbReference>
<dbReference type="OrthoDB" id="566138at2759"/>
<comment type="caution">
    <text evidence="3">The sequence shown here is derived from an EMBL/GenBank/DDBJ whole genome shotgun (WGS) entry which is preliminary data.</text>
</comment>
<dbReference type="PROSITE" id="PS00571">
    <property type="entry name" value="AMIDASES"/>
    <property type="match status" value="1"/>
</dbReference>
<dbReference type="Gene3D" id="3.90.1300.10">
    <property type="entry name" value="Amidase signature (AS) domain"/>
    <property type="match status" value="1"/>
</dbReference>
<dbReference type="InterPro" id="IPR023631">
    <property type="entry name" value="Amidase_dom"/>
</dbReference>
<dbReference type="OMA" id="YGMSDTN"/>
<sequence>MSSSEQRLKAEESRNHEVTKRIETPSISGFSFRIYLFLLDYVPGLTSLLLRNAELNGLGKLKLEECPTNLSLPLPKEYFGIEETKVVDGLKIFESVEQSYSGFLRASDLRKAYLTKRTTPLQICEILIGKLEESLKCNPPLNAIIKYDRGDIITQATASANRYASNCSLGPLDGVPVAIKDDMDVKGYETNVGTTFINRGASAQTDATIIKRLREKGAIIIGKTSMHEMAFGVTGNNPSVGTARNPYNINYYPGGSSSGSAAAVASGLCPIAIGSDTGGSIRIPSACCGIYGLKTTWGRFSAKGEFSTFPTLTVSGPIAATADDLALAYFVMAGRDDEDLNTYHQPLPTLTGLYNTKDLSDLKIGIYSEWNREVYNSAITLSLNDFIKKLQLRGAKIIEIDIPDLKEVELALFVTAGSELLIPLKQYKEDFHKFNCNTRYNAYPLESITTTDYVIAQQLRTRFMRSLSNLFNTQVNLILTPTTPITAPKIYSQSLTYGDNSNLIPVLTRFTNFVNFSGIPAVTIPAGYDNNQLPIGLQFVAKWFDEATLLRMAKVSEEILGNQRKSPNGFWFGDFYGEVL</sequence>
<evidence type="ECO:0000259" key="2">
    <source>
        <dbReference type="Pfam" id="PF01425"/>
    </source>
</evidence>
<proteinExistence type="inferred from homology"/>
<dbReference type="HOGENOM" id="CLU_009600_0_2_1"/>
<comment type="similarity">
    <text evidence="1">Belongs to the amidase family.</text>
</comment>
<evidence type="ECO:0000313" key="4">
    <source>
        <dbReference type="Proteomes" id="UP000022910"/>
    </source>
</evidence>
<name>A0A015KC11_RHIIW</name>
<dbReference type="InterPro" id="IPR000120">
    <property type="entry name" value="Amidase"/>
</dbReference>
<dbReference type="GO" id="GO:0016740">
    <property type="term" value="F:transferase activity"/>
    <property type="evidence" value="ECO:0007669"/>
    <property type="project" value="UniProtKB-KW"/>
</dbReference>
<dbReference type="Proteomes" id="UP000022910">
    <property type="component" value="Unassembled WGS sequence"/>
</dbReference>
<accession>A0A015KC11</accession>
<dbReference type="InterPro" id="IPR036928">
    <property type="entry name" value="AS_sf"/>
</dbReference>
<dbReference type="SUPFAM" id="SSF75304">
    <property type="entry name" value="Amidase signature (AS) enzymes"/>
    <property type="match status" value="1"/>
</dbReference>
<dbReference type="AlphaFoldDB" id="A0A015KC11"/>
<dbReference type="PANTHER" id="PTHR11895:SF67">
    <property type="entry name" value="AMIDASE DOMAIN-CONTAINING PROTEIN"/>
    <property type="match status" value="1"/>
</dbReference>
<gene>
    <name evidence="3" type="ORF">RirG_137320</name>
</gene>
<dbReference type="STRING" id="1432141.A0A015KC11"/>
<keyword evidence="4" id="KW-1185">Reference proteome</keyword>
<reference evidence="3 4" key="1">
    <citation type="submission" date="2014-02" db="EMBL/GenBank/DDBJ databases">
        <title>Single nucleus genome sequencing reveals high similarity among nuclei of an endomycorrhizal fungus.</title>
        <authorList>
            <person name="Lin K."/>
            <person name="Geurts R."/>
            <person name="Zhang Z."/>
            <person name="Limpens E."/>
            <person name="Saunders D.G."/>
            <person name="Mu D."/>
            <person name="Pang E."/>
            <person name="Cao H."/>
            <person name="Cha H."/>
            <person name="Lin T."/>
            <person name="Zhou Q."/>
            <person name="Shang Y."/>
            <person name="Li Y."/>
            <person name="Ivanov S."/>
            <person name="Sharma T."/>
            <person name="Velzen R.V."/>
            <person name="Ruijter N.D."/>
            <person name="Aanen D.K."/>
            <person name="Win J."/>
            <person name="Kamoun S."/>
            <person name="Bisseling T."/>
            <person name="Huang S."/>
        </authorList>
    </citation>
    <scope>NUCLEOTIDE SEQUENCE [LARGE SCALE GENOMIC DNA]</scope>
    <source>
        <strain evidence="4">DAOM197198w</strain>
    </source>
</reference>
<evidence type="ECO:0000313" key="3">
    <source>
        <dbReference type="EMBL" id="EXX65024.1"/>
    </source>
</evidence>
<dbReference type="SMR" id="A0A015KC11"/>